<dbReference type="AlphaFoldDB" id="A0A8S4RVR1"/>
<comment type="caution">
    <text evidence="1">The sequence shown here is derived from an EMBL/GenBank/DDBJ whole genome shotgun (WGS) entry which is preliminary data.</text>
</comment>
<reference evidence="1" key="1">
    <citation type="submission" date="2022-03" db="EMBL/GenBank/DDBJ databases">
        <authorList>
            <person name="Lindestad O."/>
        </authorList>
    </citation>
    <scope>NUCLEOTIDE SEQUENCE</scope>
</reference>
<accession>A0A8S4RVR1</accession>
<protein>
    <submittedName>
        <fullName evidence="1">Jg10304 protein</fullName>
    </submittedName>
</protein>
<organism evidence="1 2">
    <name type="scientific">Pararge aegeria aegeria</name>
    <dbReference type="NCBI Taxonomy" id="348720"/>
    <lineage>
        <taxon>Eukaryota</taxon>
        <taxon>Metazoa</taxon>
        <taxon>Ecdysozoa</taxon>
        <taxon>Arthropoda</taxon>
        <taxon>Hexapoda</taxon>
        <taxon>Insecta</taxon>
        <taxon>Pterygota</taxon>
        <taxon>Neoptera</taxon>
        <taxon>Endopterygota</taxon>
        <taxon>Lepidoptera</taxon>
        <taxon>Glossata</taxon>
        <taxon>Ditrysia</taxon>
        <taxon>Papilionoidea</taxon>
        <taxon>Nymphalidae</taxon>
        <taxon>Satyrinae</taxon>
        <taxon>Satyrini</taxon>
        <taxon>Parargina</taxon>
        <taxon>Pararge</taxon>
    </lineage>
</organism>
<dbReference type="Proteomes" id="UP000838756">
    <property type="component" value="Unassembled WGS sequence"/>
</dbReference>
<dbReference type="EMBL" id="CAKXAJ010025685">
    <property type="protein sequence ID" value="CAH2242767.1"/>
    <property type="molecule type" value="Genomic_DNA"/>
</dbReference>
<gene>
    <name evidence="1" type="primary">jg10304</name>
    <name evidence="1" type="ORF">PAEG_LOCUS19003</name>
</gene>
<keyword evidence="2" id="KW-1185">Reference proteome</keyword>
<evidence type="ECO:0000313" key="1">
    <source>
        <dbReference type="EMBL" id="CAH2242767.1"/>
    </source>
</evidence>
<name>A0A8S4RVR1_9NEOP</name>
<proteinExistence type="predicted"/>
<evidence type="ECO:0000313" key="2">
    <source>
        <dbReference type="Proteomes" id="UP000838756"/>
    </source>
</evidence>
<sequence>MERKPFIAELPEVEVQSARLEHVRCDCDGKRSWSAPNELDRREQPSGWKKAAWARPMPSSGLQSVDVMMMMMMRQATYPVVKY</sequence>